<dbReference type="AlphaFoldDB" id="R4YXG1"/>
<keyword evidence="2" id="KW-1185">Reference proteome</keyword>
<reference evidence="1 2" key="1">
    <citation type="journal article" date="2013" name="ISME J.">
        <title>Metabolic model for the filamentous 'Candidatus Microthrix parvicella' based on genomic and metagenomic analyses.</title>
        <authorList>
            <person name="Jon McIlroy S."/>
            <person name="Kristiansen R."/>
            <person name="Albertsen M."/>
            <person name="Michael Karst S."/>
            <person name="Rossetti S."/>
            <person name="Lund Nielsen J."/>
            <person name="Tandoi V."/>
            <person name="James Seviour R."/>
            <person name="Nielsen P.H."/>
        </authorList>
    </citation>
    <scope>NUCLEOTIDE SEQUENCE [LARGE SCALE GENOMIC DNA]</scope>
    <source>
        <strain evidence="1 2">RN1</strain>
    </source>
</reference>
<evidence type="ECO:0000313" key="1">
    <source>
        <dbReference type="EMBL" id="CCM63104.1"/>
    </source>
</evidence>
<protein>
    <submittedName>
        <fullName evidence="1">Uncharacterized protein</fullName>
    </submittedName>
</protein>
<name>R4YXG1_9ACTN</name>
<dbReference type="Proteomes" id="UP000018291">
    <property type="component" value="Unassembled WGS sequence"/>
</dbReference>
<evidence type="ECO:0000313" key="2">
    <source>
        <dbReference type="Proteomes" id="UP000018291"/>
    </source>
</evidence>
<dbReference type="HOGENOM" id="CLU_2970860_0_0_11"/>
<comment type="caution">
    <text evidence="1">The sequence shown here is derived from an EMBL/GenBank/DDBJ whole genome shotgun (WGS) entry which is preliminary data.</text>
</comment>
<sequence length="58" mass="5760">MVVGHQAGAGDLRSNSTSVLATFYSVSSIDVYPAADAGARVGGGTRTVTPQTAAEGFS</sequence>
<gene>
    <name evidence="1" type="ORF">BN381_170025</name>
</gene>
<accession>R4YXG1</accession>
<proteinExistence type="predicted"/>
<organism evidence="1 2">
    <name type="scientific">Candidatus Neomicrothrix parvicella RN1</name>
    <dbReference type="NCBI Taxonomy" id="1229780"/>
    <lineage>
        <taxon>Bacteria</taxon>
        <taxon>Bacillati</taxon>
        <taxon>Actinomycetota</taxon>
        <taxon>Acidimicrobiia</taxon>
        <taxon>Acidimicrobiales</taxon>
        <taxon>Microthrixaceae</taxon>
        <taxon>Candidatus Neomicrothrix</taxon>
    </lineage>
</organism>
<dbReference type="EMBL" id="CANL01000009">
    <property type="protein sequence ID" value="CCM63104.1"/>
    <property type="molecule type" value="Genomic_DNA"/>
</dbReference>